<evidence type="ECO:0000313" key="7">
    <source>
        <dbReference type="Proteomes" id="UP000054166"/>
    </source>
</evidence>
<dbReference type="InterPro" id="IPR015915">
    <property type="entry name" value="Kelch-typ_b-propeller"/>
</dbReference>
<keyword evidence="2" id="KW-0677">Repeat</keyword>
<dbReference type="SUPFAM" id="SSF49785">
    <property type="entry name" value="Galactose-binding domain-like"/>
    <property type="match status" value="1"/>
</dbReference>
<dbReference type="Pfam" id="PF24681">
    <property type="entry name" value="Kelch_KLHDC2_KLHL20_DRC7"/>
    <property type="match status" value="1"/>
</dbReference>
<dbReference type="InterPro" id="IPR052456">
    <property type="entry name" value="CTLH_complex_component"/>
</dbReference>
<dbReference type="HOGENOM" id="CLU_004210_0_0_1"/>
<dbReference type="Pfam" id="PF06588">
    <property type="entry name" value="Muskelin_N"/>
    <property type="match status" value="1"/>
</dbReference>
<evidence type="ECO:0000259" key="4">
    <source>
        <dbReference type="Pfam" id="PF06588"/>
    </source>
</evidence>
<feature type="region of interest" description="Disordered" evidence="3">
    <location>
        <begin position="616"/>
        <end position="660"/>
    </location>
</feature>
<evidence type="ECO:0000256" key="3">
    <source>
        <dbReference type="SAM" id="MobiDB-lite"/>
    </source>
</evidence>
<evidence type="ECO:0000313" key="6">
    <source>
        <dbReference type="EMBL" id="KIM75955.1"/>
    </source>
</evidence>
<dbReference type="Proteomes" id="UP000054166">
    <property type="component" value="Unassembled WGS sequence"/>
</dbReference>
<feature type="compositionally biased region" description="Basic and acidic residues" evidence="3">
    <location>
        <begin position="644"/>
        <end position="660"/>
    </location>
</feature>
<dbReference type="SUPFAM" id="SSF50965">
    <property type="entry name" value="Galactose oxidase, central domain"/>
    <property type="match status" value="1"/>
</dbReference>
<name>A0A0C3ETV2_PILCF</name>
<dbReference type="GO" id="GO:0005737">
    <property type="term" value="C:cytoplasm"/>
    <property type="evidence" value="ECO:0007669"/>
    <property type="project" value="TreeGrafter"/>
</dbReference>
<dbReference type="InterPro" id="IPR011043">
    <property type="entry name" value="Gal_Oxase/kelch_b-propeller"/>
</dbReference>
<feature type="compositionally biased region" description="Acidic residues" evidence="3">
    <location>
        <begin position="634"/>
        <end position="643"/>
    </location>
</feature>
<dbReference type="Gene3D" id="2.60.120.260">
    <property type="entry name" value="Galactose-binding domain-like"/>
    <property type="match status" value="1"/>
</dbReference>
<sequence>MSLLNSLTYNIAGCSEHSGRYEASNILVDRPTDQASRWSGAYHMPNVRQWILLRLETLSILKSITFGKFHKTHPCNMKEFKLYVGIDENTMVEVLHSGLKNDSIPETFTVKHVNNAGICFPTRYVKIVPISAYSQNFHTSIWHVAMTGITDESYVENIRIKFDEYRESTVLLHILKHLRQRRLLTPYKSILSSSSIRLEHPLITQLYSTLVLQGDWVATQSLLPKLSEAGLFDAYLHSCQPHAVWKQLHGVDADGDTPSKRGGHAMCIDQGKQVIYLFGGWDGQKSLDDFWQYDIQEERWRVLSHSSSSEKNGPEPRSCHKMVFDAKTGCIYLLGRLGDKDGLREAVEGDSERPEALQDGDEVTPTPYCSELHRYHTRGLDAGKWDLLSFDTASSGGPPLVFDHQMVMDGDAQMLYVFGGRVVDGDWTSFKYSGLYSYNVRTSKWKMLQPCEASTSSSHITIPSRFGHSMVLDAPSHTLFIFAGQRDDKYLSDMYAYDINTNVATELYSNFTASGGPDACFTQRAVLDRGFKEIYVFCGLTRTQRLGALTVLRSDAPNWVYRYGTRPGKWTQILPDTTNIRADEDEGVITVEEPQPRYAHQVVYEEGSKTVFMHGGNAGLGNDIDDGMERAGEQDDQEEETEGDGEKASDEKESHSHKERRLDDFWSMTLKRPAPSEIIRRATYQVRQQQFREMCEDAPAIKALNFLQNDVSSTVDHNSPEETSTFRSLLSHLLVPSKPTTPAASRRPSDSDTADADSESEDNDDEPPRKRSRQSTPEETWTSMLNEEGIIAARASPSPLAHSNRAIVSMKEDPEEKGVRDSTSSLSAERFQQRTEVFESLLQFVGEDAKQPSGNLLDIMHGVEDL</sequence>
<organism evidence="6 7">
    <name type="scientific">Piloderma croceum (strain F 1598)</name>
    <dbReference type="NCBI Taxonomy" id="765440"/>
    <lineage>
        <taxon>Eukaryota</taxon>
        <taxon>Fungi</taxon>
        <taxon>Dikarya</taxon>
        <taxon>Basidiomycota</taxon>
        <taxon>Agaricomycotina</taxon>
        <taxon>Agaricomycetes</taxon>
        <taxon>Agaricomycetidae</taxon>
        <taxon>Atheliales</taxon>
        <taxon>Atheliaceae</taxon>
        <taxon>Piloderma</taxon>
    </lineage>
</organism>
<reference evidence="7" key="2">
    <citation type="submission" date="2015-01" db="EMBL/GenBank/DDBJ databases">
        <title>Evolutionary Origins and Diversification of the Mycorrhizal Mutualists.</title>
        <authorList>
            <consortium name="DOE Joint Genome Institute"/>
            <consortium name="Mycorrhizal Genomics Consortium"/>
            <person name="Kohler A."/>
            <person name="Kuo A."/>
            <person name="Nagy L.G."/>
            <person name="Floudas D."/>
            <person name="Copeland A."/>
            <person name="Barry K.W."/>
            <person name="Cichocki N."/>
            <person name="Veneault-Fourrey C."/>
            <person name="LaButti K."/>
            <person name="Lindquist E.A."/>
            <person name="Lipzen A."/>
            <person name="Lundell T."/>
            <person name="Morin E."/>
            <person name="Murat C."/>
            <person name="Riley R."/>
            <person name="Ohm R."/>
            <person name="Sun H."/>
            <person name="Tunlid A."/>
            <person name="Henrissat B."/>
            <person name="Grigoriev I.V."/>
            <person name="Hibbett D.S."/>
            <person name="Martin F."/>
        </authorList>
    </citation>
    <scope>NUCLEOTIDE SEQUENCE [LARGE SCALE GENOMIC DNA]</scope>
    <source>
        <strain evidence="7">F 1598</strain>
    </source>
</reference>
<protein>
    <submittedName>
        <fullName evidence="6">Uncharacterized protein</fullName>
    </submittedName>
</protein>
<feature type="region of interest" description="Disordered" evidence="3">
    <location>
        <begin position="732"/>
        <end position="830"/>
    </location>
</feature>
<dbReference type="PANTHER" id="PTHR15526">
    <property type="entry name" value="MUSKELIN"/>
    <property type="match status" value="1"/>
</dbReference>
<evidence type="ECO:0000259" key="5">
    <source>
        <dbReference type="Pfam" id="PF24981"/>
    </source>
</evidence>
<evidence type="ECO:0000256" key="2">
    <source>
        <dbReference type="ARBA" id="ARBA00022737"/>
    </source>
</evidence>
<dbReference type="FunCoup" id="A0A0C3ETV2">
    <property type="interactions" value="485"/>
</dbReference>
<dbReference type="PANTHER" id="PTHR15526:SF5">
    <property type="entry name" value="MUSKELIN"/>
    <property type="match status" value="1"/>
</dbReference>
<feature type="compositionally biased region" description="Basic and acidic residues" evidence="3">
    <location>
        <begin position="810"/>
        <end position="820"/>
    </location>
</feature>
<dbReference type="EMBL" id="KN833040">
    <property type="protein sequence ID" value="KIM75955.1"/>
    <property type="molecule type" value="Genomic_DNA"/>
</dbReference>
<feature type="compositionally biased region" description="Acidic residues" evidence="3">
    <location>
        <begin position="752"/>
        <end position="765"/>
    </location>
</feature>
<dbReference type="Gene3D" id="2.120.10.80">
    <property type="entry name" value="Kelch-type beta propeller"/>
    <property type="match status" value="2"/>
</dbReference>
<dbReference type="OrthoDB" id="10052615at2759"/>
<dbReference type="InterPro" id="IPR008979">
    <property type="entry name" value="Galactose-bd-like_sf"/>
</dbReference>
<evidence type="ECO:0000256" key="1">
    <source>
        <dbReference type="ARBA" id="ARBA00022441"/>
    </source>
</evidence>
<gene>
    <name evidence="6" type="ORF">PILCRDRAFT_826796</name>
</gene>
<dbReference type="AlphaFoldDB" id="A0A0C3ETV2"/>
<reference evidence="6 7" key="1">
    <citation type="submission" date="2014-04" db="EMBL/GenBank/DDBJ databases">
        <authorList>
            <consortium name="DOE Joint Genome Institute"/>
            <person name="Kuo A."/>
            <person name="Tarkka M."/>
            <person name="Buscot F."/>
            <person name="Kohler A."/>
            <person name="Nagy L.G."/>
            <person name="Floudas D."/>
            <person name="Copeland A."/>
            <person name="Barry K.W."/>
            <person name="Cichocki N."/>
            <person name="Veneault-Fourrey C."/>
            <person name="LaButti K."/>
            <person name="Lindquist E.A."/>
            <person name="Lipzen A."/>
            <person name="Lundell T."/>
            <person name="Morin E."/>
            <person name="Murat C."/>
            <person name="Sun H."/>
            <person name="Tunlid A."/>
            <person name="Henrissat B."/>
            <person name="Grigoriev I.V."/>
            <person name="Hibbett D.S."/>
            <person name="Martin F."/>
            <person name="Nordberg H.P."/>
            <person name="Cantor M.N."/>
            <person name="Hua S.X."/>
        </authorList>
    </citation>
    <scope>NUCLEOTIDE SEQUENCE [LARGE SCALE GENOMIC DNA]</scope>
    <source>
        <strain evidence="6 7">F 1598</strain>
    </source>
</reference>
<keyword evidence="7" id="KW-1185">Reference proteome</keyword>
<dbReference type="STRING" id="765440.A0A0C3ETV2"/>
<feature type="domain" description="Muskelin N-terminal" evidence="4">
    <location>
        <begin position="5"/>
        <end position="201"/>
    </location>
</feature>
<feature type="compositionally biased region" description="Polar residues" evidence="3">
    <location>
        <begin position="774"/>
        <end position="785"/>
    </location>
</feature>
<accession>A0A0C3ETV2</accession>
<feature type="domain" description="Attractin/MKLN-like beta-propeller" evidence="5">
    <location>
        <begin position="384"/>
        <end position="574"/>
    </location>
</feature>
<dbReference type="InterPro" id="IPR010565">
    <property type="entry name" value="Muskelin_N"/>
</dbReference>
<keyword evidence="1" id="KW-0880">Kelch repeat</keyword>
<proteinExistence type="predicted"/>
<dbReference type="Pfam" id="PF24981">
    <property type="entry name" value="Beta-prop_ATRN-LZTR1"/>
    <property type="match status" value="1"/>
</dbReference>
<dbReference type="InParanoid" id="A0A0C3ETV2"/>
<dbReference type="InterPro" id="IPR056737">
    <property type="entry name" value="Beta-prop_ATRN-MKLN-like"/>
</dbReference>